<protein>
    <submittedName>
        <fullName evidence="7">Arabinanase/levansucrase/invertase</fullName>
    </submittedName>
</protein>
<keyword evidence="8" id="KW-1185">Reference proteome</keyword>
<dbReference type="KEGG" id="psco:LY89DRAFT_701638"/>
<evidence type="ECO:0000256" key="2">
    <source>
        <dbReference type="ARBA" id="ARBA00022801"/>
    </source>
</evidence>
<dbReference type="InParanoid" id="A0A132B8E2"/>
<comment type="similarity">
    <text evidence="1 4">Belongs to the glycosyl hydrolase 43 family.</text>
</comment>
<dbReference type="InterPro" id="IPR041542">
    <property type="entry name" value="GH43_C2"/>
</dbReference>
<dbReference type="Pfam" id="PF17851">
    <property type="entry name" value="GH43_C2"/>
    <property type="match status" value="1"/>
</dbReference>
<evidence type="ECO:0000256" key="4">
    <source>
        <dbReference type="RuleBase" id="RU361187"/>
    </source>
</evidence>
<dbReference type="PANTHER" id="PTHR42812">
    <property type="entry name" value="BETA-XYLOSIDASE"/>
    <property type="match status" value="1"/>
</dbReference>
<dbReference type="GeneID" id="28826938"/>
<dbReference type="InterPro" id="IPR051795">
    <property type="entry name" value="Glycosyl_Hydrlase_43"/>
</dbReference>
<accession>A0A132B8E2</accession>
<organism evidence="7 8">
    <name type="scientific">Mollisia scopiformis</name>
    <name type="common">Conifer needle endophyte fungus</name>
    <name type="synonym">Phialocephala scopiformis</name>
    <dbReference type="NCBI Taxonomy" id="149040"/>
    <lineage>
        <taxon>Eukaryota</taxon>
        <taxon>Fungi</taxon>
        <taxon>Dikarya</taxon>
        <taxon>Ascomycota</taxon>
        <taxon>Pezizomycotina</taxon>
        <taxon>Leotiomycetes</taxon>
        <taxon>Helotiales</taxon>
        <taxon>Mollisiaceae</taxon>
        <taxon>Mollisia</taxon>
    </lineage>
</organism>
<dbReference type="EMBL" id="KQ947434">
    <property type="protein sequence ID" value="KUJ08678.1"/>
    <property type="molecule type" value="Genomic_DNA"/>
</dbReference>
<keyword evidence="2 4" id="KW-0378">Hydrolase</keyword>
<evidence type="ECO:0000313" key="7">
    <source>
        <dbReference type="EMBL" id="KUJ08678.1"/>
    </source>
</evidence>
<evidence type="ECO:0000313" key="8">
    <source>
        <dbReference type="Proteomes" id="UP000070700"/>
    </source>
</evidence>
<keyword evidence="5" id="KW-0732">Signal</keyword>
<dbReference type="CDD" id="cd09001">
    <property type="entry name" value="GH43_FsAxh1-like"/>
    <property type="match status" value="1"/>
</dbReference>
<evidence type="ECO:0000259" key="6">
    <source>
        <dbReference type="Pfam" id="PF17851"/>
    </source>
</evidence>
<dbReference type="SUPFAM" id="SSF49899">
    <property type="entry name" value="Concanavalin A-like lectins/glucanases"/>
    <property type="match status" value="1"/>
</dbReference>
<dbReference type="GO" id="GO:0005975">
    <property type="term" value="P:carbohydrate metabolic process"/>
    <property type="evidence" value="ECO:0007669"/>
    <property type="project" value="InterPro"/>
</dbReference>
<reference evidence="7 8" key="1">
    <citation type="submission" date="2015-10" db="EMBL/GenBank/DDBJ databases">
        <title>Full genome of DAOMC 229536 Phialocephala scopiformis, a fungal endophyte of spruce producing the potent anti-insectan compound rugulosin.</title>
        <authorList>
            <consortium name="DOE Joint Genome Institute"/>
            <person name="Walker A.K."/>
            <person name="Frasz S.L."/>
            <person name="Seifert K.A."/>
            <person name="Miller J.D."/>
            <person name="Mondo S.J."/>
            <person name="Labutti K."/>
            <person name="Lipzen A."/>
            <person name="Dockter R."/>
            <person name="Kennedy M."/>
            <person name="Grigoriev I.V."/>
            <person name="Spatafora J.W."/>
        </authorList>
    </citation>
    <scope>NUCLEOTIDE SEQUENCE [LARGE SCALE GENOMIC DNA]</scope>
    <source>
        <strain evidence="7 8">CBS 120377</strain>
    </source>
</reference>
<name>A0A132B8E2_MOLSC</name>
<evidence type="ECO:0000256" key="1">
    <source>
        <dbReference type="ARBA" id="ARBA00009865"/>
    </source>
</evidence>
<dbReference type="Pfam" id="PF04616">
    <property type="entry name" value="Glyco_hydro_43"/>
    <property type="match status" value="1"/>
</dbReference>
<evidence type="ECO:0000256" key="3">
    <source>
        <dbReference type="ARBA" id="ARBA00023295"/>
    </source>
</evidence>
<dbReference type="Proteomes" id="UP000070700">
    <property type="component" value="Unassembled WGS sequence"/>
</dbReference>
<dbReference type="RefSeq" id="XP_018063033.1">
    <property type="nucleotide sequence ID" value="XM_018217212.1"/>
</dbReference>
<gene>
    <name evidence="7" type="ORF">LY89DRAFT_701638</name>
</gene>
<dbReference type="AlphaFoldDB" id="A0A132B8E2"/>
<feature type="domain" description="Beta-xylosidase C-terminal Concanavalin A-like" evidence="6">
    <location>
        <begin position="316"/>
        <end position="509"/>
    </location>
</feature>
<proteinExistence type="inferred from homology"/>
<evidence type="ECO:0000256" key="5">
    <source>
        <dbReference type="SAM" id="SignalP"/>
    </source>
</evidence>
<dbReference type="SUPFAM" id="SSF75005">
    <property type="entry name" value="Arabinanase/levansucrase/invertase"/>
    <property type="match status" value="1"/>
</dbReference>
<dbReference type="Gene3D" id="2.60.120.200">
    <property type="match status" value="1"/>
</dbReference>
<dbReference type="PANTHER" id="PTHR42812:SF15">
    <property type="entry name" value="HYDROLASE, PUTATIVE (AFU_ORTHOLOGUE AFUA_2G00930)-RELATED"/>
    <property type="match status" value="1"/>
</dbReference>
<feature type="chain" id="PRO_5007287976" evidence="5">
    <location>
        <begin position="20"/>
        <end position="515"/>
    </location>
</feature>
<dbReference type="InterPro" id="IPR023296">
    <property type="entry name" value="Glyco_hydro_beta-prop_sf"/>
</dbReference>
<dbReference type="OrthoDB" id="2139957at2759"/>
<feature type="signal peptide" evidence="5">
    <location>
        <begin position="1"/>
        <end position="19"/>
    </location>
</feature>
<dbReference type="Gene3D" id="2.115.10.20">
    <property type="entry name" value="Glycosyl hydrolase domain, family 43"/>
    <property type="match status" value="1"/>
</dbReference>
<sequence length="515" mass="56601">MHLLTFLFGLITSESPSATFTNPVIYEDFADNDVSVGPDGEYYLSASNMHYSPGAPILRSSNLVNWELIGHSVPSLSWSAKYNMTDGTAYTGGTWASTMRYRNSTGLWYWIGCIDFWTTYVYTASVVSGPWALSGTINSCYYDCGLHIDDDDIMYVVHGNTNVNMSQLSTDGFHEVKTQQIYTTPSGYSGVEGNRMYKRNGSYYILDDSPGDAATWIWKSLTPWGPWTSKLLQKAINGPLPDGGSPCQGSLVETSTGNWYFMSFIWAYPAGRMPILAPITWGADDFPILMAVNGSWGASYPNPLPPSPTPSWLRTDTFSEPVLGVDWEWNHNPDPTKYSVNNSLTLSTATVTSNFYLARNTLTHRIHGPFPVGTVHLDFTNMADGDRAGLAAFRDNSSYIGIVRDSGVYTLEMVTGISQNSSANWATISNGSVVASTNISSTKEVWLRTSIDARSSGTKLAEFYYSLDGTNFTQLGGSASLVTDWEYFMGYRYGIFNYATKALGGSVLVKSFTSA</sequence>
<dbReference type="GO" id="GO:0004553">
    <property type="term" value="F:hydrolase activity, hydrolyzing O-glycosyl compounds"/>
    <property type="evidence" value="ECO:0007669"/>
    <property type="project" value="InterPro"/>
</dbReference>
<dbReference type="InterPro" id="IPR006710">
    <property type="entry name" value="Glyco_hydro_43"/>
</dbReference>
<keyword evidence="3 4" id="KW-0326">Glycosidase</keyword>
<dbReference type="InterPro" id="IPR013320">
    <property type="entry name" value="ConA-like_dom_sf"/>
</dbReference>